<evidence type="ECO:0000313" key="2">
    <source>
        <dbReference type="Proteomes" id="UP000095606"/>
    </source>
</evidence>
<proteinExistence type="predicted"/>
<gene>
    <name evidence="1" type="ORF">ERS852461_00518</name>
</gene>
<dbReference type="AlphaFoldDB" id="A0A174G376"/>
<name>A0A174G376_9BACE</name>
<dbReference type="Proteomes" id="UP000095606">
    <property type="component" value="Unassembled WGS sequence"/>
</dbReference>
<reference evidence="1 2" key="1">
    <citation type="submission" date="2015-09" db="EMBL/GenBank/DDBJ databases">
        <authorList>
            <consortium name="Pathogen Informatics"/>
        </authorList>
    </citation>
    <scope>NUCLEOTIDE SEQUENCE [LARGE SCALE GENOMIC DNA]</scope>
    <source>
        <strain evidence="1 2">2789STDY5834846</strain>
    </source>
</reference>
<organism evidence="1 2">
    <name type="scientific">Bacteroides faecis</name>
    <dbReference type="NCBI Taxonomy" id="674529"/>
    <lineage>
        <taxon>Bacteria</taxon>
        <taxon>Pseudomonadati</taxon>
        <taxon>Bacteroidota</taxon>
        <taxon>Bacteroidia</taxon>
        <taxon>Bacteroidales</taxon>
        <taxon>Bacteroidaceae</taxon>
        <taxon>Bacteroides</taxon>
    </lineage>
</organism>
<dbReference type="EMBL" id="CZAE01000002">
    <property type="protein sequence ID" value="CUO54795.1"/>
    <property type="molecule type" value="Genomic_DNA"/>
</dbReference>
<accession>A0A174G376</accession>
<sequence>MKKIFKVIVGCVIVILTLKACRLNYVCDVVDSIPKEIRERIITEHPECANIDLLVKFWETKGDSLVSEIVQEQIYDCELTEYLKLHPEENN</sequence>
<dbReference type="RefSeq" id="WP_008647786.1">
    <property type="nucleotide sequence ID" value="NZ_CAJTBQ010000067.1"/>
</dbReference>
<protein>
    <submittedName>
        <fullName evidence="1">Uncharacterized protein</fullName>
    </submittedName>
</protein>
<evidence type="ECO:0000313" key="1">
    <source>
        <dbReference type="EMBL" id="CUO54795.1"/>
    </source>
</evidence>